<dbReference type="PANTHER" id="PTHR43030">
    <property type="entry name" value="PHOSPHOENOLPYRUVATE SYNTHASE"/>
    <property type="match status" value="1"/>
</dbReference>
<keyword evidence="15" id="KW-0472">Membrane</keyword>
<dbReference type="PANTHER" id="PTHR43030:SF1">
    <property type="entry name" value="PHOSPHOENOLPYRUVATE SYNTHASE"/>
    <property type="match status" value="1"/>
</dbReference>
<keyword evidence="12" id="KW-0460">Magnesium</keyword>
<evidence type="ECO:0000256" key="9">
    <source>
        <dbReference type="ARBA" id="ARBA00022741"/>
    </source>
</evidence>
<evidence type="ECO:0000313" key="17">
    <source>
        <dbReference type="EMBL" id="AXE38335.1"/>
    </source>
</evidence>
<dbReference type="InterPro" id="IPR002192">
    <property type="entry name" value="PPDK_AMP/ATP-bd"/>
</dbReference>
<dbReference type="EC" id="2.7.9.2" evidence="5"/>
<accession>A0A344UST7</accession>
<dbReference type="KEGG" id="acij:JS278_01155"/>
<evidence type="ECO:0000256" key="6">
    <source>
        <dbReference type="ARBA" id="ARBA00021623"/>
    </source>
</evidence>
<keyword evidence="10" id="KW-0418">Kinase</keyword>
<reference evidence="17 18" key="1">
    <citation type="submission" date="2017-12" db="EMBL/GenBank/DDBJ databases">
        <title>The whole genome sequence of the Acidipropionibacterium virtanenii sp. nov. type strain JS278.</title>
        <authorList>
            <person name="Laine P."/>
            <person name="Deptula P."/>
            <person name="Varmanen P."/>
            <person name="Auvinen P."/>
        </authorList>
    </citation>
    <scope>NUCLEOTIDE SEQUENCE [LARGE SCALE GENOMIC DNA]</scope>
    <source>
        <strain evidence="17 18">JS278</strain>
    </source>
</reference>
<dbReference type="GO" id="GO:0006094">
    <property type="term" value="P:gluconeogenesis"/>
    <property type="evidence" value="ECO:0007669"/>
    <property type="project" value="UniProtKB-UniPathway"/>
</dbReference>
<evidence type="ECO:0000256" key="13">
    <source>
        <dbReference type="ARBA" id="ARBA00033470"/>
    </source>
</evidence>
<dbReference type="InterPro" id="IPR006319">
    <property type="entry name" value="PEP_synth"/>
</dbReference>
<dbReference type="EMBL" id="CP025198">
    <property type="protein sequence ID" value="AXE38335.1"/>
    <property type="molecule type" value="Genomic_DNA"/>
</dbReference>
<dbReference type="UniPathway" id="UPA00138"/>
<dbReference type="GO" id="GO:0005524">
    <property type="term" value="F:ATP binding"/>
    <property type="evidence" value="ECO:0007669"/>
    <property type="project" value="UniProtKB-KW"/>
</dbReference>
<keyword evidence="17" id="KW-0436">Ligase</keyword>
<evidence type="ECO:0000256" key="4">
    <source>
        <dbReference type="ARBA" id="ARBA00007837"/>
    </source>
</evidence>
<comment type="catalytic activity">
    <reaction evidence="14">
        <text>pyruvate + ATP + H2O = phosphoenolpyruvate + AMP + phosphate + 2 H(+)</text>
        <dbReference type="Rhea" id="RHEA:11364"/>
        <dbReference type="ChEBI" id="CHEBI:15361"/>
        <dbReference type="ChEBI" id="CHEBI:15377"/>
        <dbReference type="ChEBI" id="CHEBI:15378"/>
        <dbReference type="ChEBI" id="CHEBI:30616"/>
        <dbReference type="ChEBI" id="CHEBI:43474"/>
        <dbReference type="ChEBI" id="CHEBI:58702"/>
        <dbReference type="ChEBI" id="CHEBI:456215"/>
        <dbReference type="EC" id="2.7.9.2"/>
    </reaction>
</comment>
<evidence type="ECO:0000256" key="8">
    <source>
        <dbReference type="ARBA" id="ARBA00022723"/>
    </source>
</evidence>
<keyword evidence="15" id="KW-1133">Transmembrane helix</keyword>
<dbReference type="AlphaFoldDB" id="A0A344UST7"/>
<evidence type="ECO:0000259" key="16">
    <source>
        <dbReference type="Pfam" id="PF01326"/>
    </source>
</evidence>
<evidence type="ECO:0000256" key="2">
    <source>
        <dbReference type="ARBA" id="ARBA00002988"/>
    </source>
</evidence>
<sequence length="170" mass="17683">MCRMIVWFDEIRAADTELVGGKAANLGECARSGLPVLPGFCLSTEAYREATAAIAEELVADVTREDPASARQRILNLALPASVEAAIRDACARLGGGPMAVRSSATAEDLAGASFAGQQDTYLGMRGATPSWTQGAAPEAGARYAFALMLATAVLASAATALLNRRRHPC</sequence>
<keyword evidence="8" id="KW-0479">Metal-binding</keyword>
<evidence type="ECO:0000256" key="3">
    <source>
        <dbReference type="ARBA" id="ARBA00004742"/>
    </source>
</evidence>
<dbReference type="InterPro" id="IPR013815">
    <property type="entry name" value="ATP_grasp_subdomain_1"/>
</dbReference>
<name>A0A344UST7_9ACTN</name>
<evidence type="ECO:0000256" key="12">
    <source>
        <dbReference type="ARBA" id="ARBA00022842"/>
    </source>
</evidence>
<evidence type="ECO:0000256" key="14">
    <source>
        <dbReference type="ARBA" id="ARBA00047700"/>
    </source>
</evidence>
<protein>
    <recommendedName>
        <fullName evidence="6">Phosphoenolpyruvate synthase</fullName>
        <ecNumber evidence="5">2.7.9.2</ecNumber>
    </recommendedName>
    <alternativeName>
        <fullName evidence="13">Pyruvate, water dikinase</fullName>
    </alternativeName>
</protein>
<evidence type="ECO:0000256" key="1">
    <source>
        <dbReference type="ARBA" id="ARBA00001946"/>
    </source>
</evidence>
<comment type="cofactor">
    <cofactor evidence="1">
        <name>Mg(2+)</name>
        <dbReference type="ChEBI" id="CHEBI:18420"/>
    </cofactor>
</comment>
<keyword evidence="11" id="KW-0067">ATP-binding</keyword>
<dbReference type="GO" id="GO:0046872">
    <property type="term" value="F:metal ion binding"/>
    <property type="evidence" value="ECO:0007669"/>
    <property type="project" value="UniProtKB-KW"/>
</dbReference>
<keyword evidence="9" id="KW-0547">Nucleotide-binding</keyword>
<proteinExistence type="inferred from homology"/>
<keyword evidence="18" id="KW-1185">Reference proteome</keyword>
<dbReference type="Pfam" id="PF01326">
    <property type="entry name" value="PPDK_N"/>
    <property type="match status" value="1"/>
</dbReference>
<feature type="transmembrane region" description="Helical" evidence="15">
    <location>
        <begin position="144"/>
        <end position="163"/>
    </location>
</feature>
<evidence type="ECO:0000256" key="10">
    <source>
        <dbReference type="ARBA" id="ARBA00022777"/>
    </source>
</evidence>
<keyword evidence="15" id="KW-0812">Transmembrane</keyword>
<evidence type="ECO:0000256" key="5">
    <source>
        <dbReference type="ARBA" id="ARBA00011996"/>
    </source>
</evidence>
<dbReference type="SUPFAM" id="SSF56059">
    <property type="entry name" value="Glutathione synthetase ATP-binding domain-like"/>
    <property type="match status" value="1"/>
</dbReference>
<evidence type="ECO:0000256" key="7">
    <source>
        <dbReference type="ARBA" id="ARBA00022679"/>
    </source>
</evidence>
<comment type="similarity">
    <text evidence="4">Belongs to the PEP-utilizing enzyme family.</text>
</comment>
<dbReference type="Gene3D" id="3.30.1490.20">
    <property type="entry name" value="ATP-grasp fold, A domain"/>
    <property type="match status" value="1"/>
</dbReference>
<dbReference type="Proteomes" id="UP000251995">
    <property type="component" value="Chromosome"/>
</dbReference>
<comment type="function">
    <text evidence="2">Catalyzes the phosphorylation of pyruvate to phosphoenolpyruvate.</text>
</comment>
<dbReference type="GO" id="GO:0008986">
    <property type="term" value="F:pyruvate, water dikinase activity"/>
    <property type="evidence" value="ECO:0007669"/>
    <property type="project" value="UniProtKB-EC"/>
</dbReference>
<feature type="domain" description="Pyruvate phosphate dikinase AMP/ATP-binding" evidence="16">
    <location>
        <begin position="17"/>
        <end position="129"/>
    </location>
</feature>
<dbReference type="GO" id="GO:0016874">
    <property type="term" value="F:ligase activity"/>
    <property type="evidence" value="ECO:0007669"/>
    <property type="project" value="UniProtKB-KW"/>
</dbReference>
<evidence type="ECO:0000256" key="15">
    <source>
        <dbReference type="SAM" id="Phobius"/>
    </source>
</evidence>
<gene>
    <name evidence="17" type="primary">pigC</name>
    <name evidence="17" type="ORF">JS278_01155</name>
</gene>
<comment type="pathway">
    <text evidence="3">Carbohydrate biosynthesis; gluconeogenesis.</text>
</comment>
<evidence type="ECO:0000313" key="18">
    <source>
        <dbReference type="Proteomes" id="UP000251995"/>
    </source>
</evidence>
<organism evidence="17 18">
    <name type="scientific">Acidipropionibacterium virtanenii</name>
    <dbReference type="NCBI Taxonomy" id="2057246"/>
    <lineage>
        <taxon>Bacteria</taxon>
        <taxon>Bacillati</taxon>
        <taxon>Actinomycetota</taxon>
        <taxon>Actinomycetes</taxon>
        <taxon>Propionibacteriales</taxon>
        <taxon>Propionibacteriaceae</taxon>
        <taxon>Acidipropionibacterium</taxon>
    </lineage>
</organism>
<evidence type="ECO:0000256" key="11">
    <source>
        <dbReference type="ARBA" id="ARBA00022840"/>
    </source>
</evidence>
<keyword evidence="7 17" id="KW-0808">Transferase</keyword>